<sequence length="866" mass="100716">MLSYTVSLLRKTPVRRCVRLYRRRRGGLSSHIPIITKGVEQQKPIEKKTKINAPSSNLLDTKKMVSIDGTREMEDILVHYLEHINSGFKKSMKAINNLKSELKLLDQRGDKNSKISVILNFLIRESSIEINRLLNLGPEKVQEVIEKGQRSKISNINPNNEEQLESAIIEELFLSNDNNSPSLPLANTEMLVSILSDMSKHTWEENSSVITLEQLADIFEIAKQVPENLIKRRALYFSAKVLYDSKKVRMDPVNESFYIDTLVFFGKYNEALKLFNSNKDKVKQRWWNELGMMITLRSNQIGAFNYLLHETDSEYGDGTYLHPKIIRIAIKRYLTTRNISKANEMSDRLLQMIDILGVSNKIEDTDIINLQSLEDAEIYLNEVEIPSVSDILIIIKHHIHWKNTEKAYDLLAKYLVTAADIDNDYRICISKLKLILLKDLDELENALYKRIDHDICKQITMKLDQTLSEEKATLKIDKRISSQILYDKLNKLGDKKQSGIEKLLNYTKKELMNIKSQFANSKPKVEKEVYYNVLKLLLANNEEEKAYMILSVLEDMNRNYLVANQKDGMLNSHHYALFINYYNNKLITARKKFQYEEKVLAIIEKLKNNKIAPSPEFWSNLIAYYRSTNRFDNAFDIINNLLAQEKYELEDQTDGIPMESYERKTFNLKLYTDIWITYAKYFHLIASTSLNGVEIKQNKLSYLTKKILTGNSNLPLLTSRELFFLMTVNDNIIPTPHLYIRVIKVFLKQNDLEGLMAVIVSMYSRHDYTISSSVQQYIIRGLDQIFFLIKKSKLEPEEQSTVNMARELRILKDNGILLDFRKMEEVHPNAIVNEIRYLLDLKYEGQSSMEQIRNAFNEMGVSLSPT</sequence>
<evidence type="ECO:0000313" key="1">
    <source>
        <dbReference type="EMBL" id="KAL3232764.1"/>
    </source>
</evidence>
<organism evidence="1 2">
    <name type="scientific">Nakaseomyces bracarensis</name>
    <dbReference type="NCBI Taxonomy" id="273131"/>
    <lineage>
        <taxon>Eukaryota</taxon>
        <taxon>Fungi</taxon>
        <taxon>Dikarya</taxon>
        <taxon>Ascomycota</taxon>
        <taxon>Saccharomycotina</taxon>
        <taxon>Saccharomycetes</taxon>
        <taxon>Saccharomycetales</taxon>
        <taxon>Saccharomycetaceae</taxon>
        <taxon>Nakaseomyces</taxon>
    </lineage>
</organism>
<dbReference type="Gene3D" id="1.25.40.10">
    <property type="entry name" value="Tetratricopeptide repeat domain"/>
    <property type="match status" value="1"/>
</dbReference>
<evidence type="ECO:0000313" key="2">
    <source>
        <dbReference type="Proteomes" id="UP001623330"/>
    </source>
</evidence>
<protein>
    <recommendedName>
        <fullName evidence="3">Mitochondrial group I intron splicing factor CCM1</fullName>
    </recommendedName>
</protein>
<dbReference type="Proteomes" id="UP001623330">
    <property type="component" value="Unassembled WGS sequence"/>
</dbReference>
<accession>A0ABR4NVL4</accession>
<reference evidence="1 2" key="1">
    <citation type="submission" date="2024-05" db="EMBL/GenBank/DDBJ databases">
        <title>Long read based assembly of the Candida bracarensis genome reveals expanded adhesin content.</title>
        <authorList>
            <person name="Marcet-Houben M."/>
            <person name="Ksiezopolska E."/>
            <person name="Gabaldon T."/>
        </authorList>
    </citation>
    <scope>NUCLEOTIDE SEQUENCE [LARGE SCALE GENOMIC DNA]</scope>
    <source>
        <strain evidence="1 2">CBM6</strain>
    </source>
</reference>
<comment type="caution">
    <text evidence="1">The sequence shown here is derived from an EMBL/GenBank/DDBJ whole genome shotgun (WGS) entry which is preliminary data.</text>
</comment>
<evidence type="ECO:0008006" key="3">
    <source>
        <dbReference type="Google" id="ProtNLM"/>
    </source>
</evidence>
<dbReference type="InterPro" id="IPR011990">
    <property type="entry name" value="TPR-like_helical_dom_sf"/>
</dbReference>
<name>A0ABR4NVL4_9SACH</name>
<proteinExistence type="predicted"/>
<gene>
    <name evidence="1" type="ORF">RNJ44_04680</name>
</gene>
<keyword evidence="2" id="KW-1185">Reference proteome</keyword>
<dbReference type="EMBL" id="JBEVYD010000005">
    <property type="protein sequence ID" value="KAL3232764.1"/>
    <property type="molecule type" value="Genomic_DNA"/>
</dbReference>